<dbReference type="PATRIC" id="fig|1423747.3.peg.1541"/>
<protein>
    <submittedName>
        <fullName evidence="4">Lipoprotein</fullName>
    </submittedName>
</protein>
<feature type="region of interest" description="Disordered" evidence="1">
    <location>
        <begin position="249"/>
        <end position="286"/>
    </location>
</feature>
<gene>
    <name evidence="4" type="ORF">FC69_GL001513</name>
</gene>
<dbReference type="AlphaFoldDB" id="A0A0R1RRP9"/>
<evidence type="ECO:0000313" key="5">
    <source>
        <dbReference type="Proteomes" id="UP000051264"/>
    </source>
</evidence>
<organism evidence="4 5">
    <name type="scientific">Latilactobacillus fuchuensis DSM 14340 = JCM 11249</name>
    <dbReference type="NCBI Taxonomy" id="1423747"/>
    <lineage>
        <taxon>Bacteria</taxon>
        <taxon>Bacillati</taxon>
        <taxon>Bacillota</taxon>
        <taxon>Bacilli</taxon>
        <taxon>Lactobacillales</taxon>
        <taxon>Lactobacillaceae</taxon>
        <taxon>Latilactobacillus</taxon>
    </lineage>
</organism>
<dbReference type="STRING" id="1423747.FC69_GL001513"/>
<dbReference type="RefSeq" id="WP_025083697.1">
    <property type="nucleotide sequence ID" value="NZ_AZEX01000043.1"/>
</dbReference>
<feature type="region of interest" description="Disordered" evidence="1">
    <location>
        <begin position="106"/>
        <end position="127"/>
    </location>
</feature>
<sequence length="286" mass="30693">MKKLALPLLLVMTFAFILTGCQNKTTVPEAATKTESQIESYVQKVNQLYVDDAHKKTADLTADKKATIIKAAKTLDNKITPNLYMSGIHSSSKKSFESAQKDLAKVTGDTTPVAESSSKESTQTTDKATTSTVKTSAFFDKEGIVKSDAVIGQESDYTGHPKKLANYNEAKTQLEAIATVNNLFTDANHTTIPATLTTNDFPYAQSMVNKASHKAFKTKYLALITNAKTQFDTYNTNNTVATTTDTTAQTTDATAGTTDTTETTDTTGTTAADTTADTTQTGTITQ</sequence>
<feature type="chain" id="PRO_5038718858" evidence="2">
    <location>
        <begin position="18"/>
        <end position="286"/>
    </location>
</feature>
<evidence type="ECO:0000259" key="3">
    <source>
        <dbReference type="Pfam" id="PF18449"/>
    </source>
</evidence>
<keyword evidence="4" id="KW-0449">Lipoprotein</keyword>
<dbReference type="PROSITE" id="PS51257">
    <property type="entry name" value="PROKAR_LIPOPROTEIN"/>
    <property type="match status" value="1"/>
</dbReference>
<reference evidence="4 5" key="1">
    <citation type="journal article" date="2015" name="Genome Announc.">
        <title>Expanding the biotechnology potential of lactobacilli through comparative genomics of 213 strains and associated genera.</title>
        <authorList>
            <person name="Sun Z."/>
            <person name="Harris H.M."/>
            <person name="McCann A."/>
            <person name="Guo C."/>
            <person name="Argimon S."/>
            <person name="Zhang W."/>
            <person name="Yang X."/>
            <person name="Jeffery I.B."/>
            <person name="Cooney J.C."/>
            <person name="Kagawa T.F."/>
            <person name="Liu W."/>
            <person name="Song Y."/>
            <person name="Salvetti E."/>
            <person name="Wrobel A."/>
            <person name="Rasinkangas P."/>
            <person name="Parkhill J."/>
            <person name="Rea M.C."/>
            <person name="O'Sullivan O."/>
            <person name="Ritari J."/>
            <person name="Douillard F.P."/>
            <person name="Paul Ross R."/>
            <person name="Yang R."/>
            <person name="Briner A.E."/>
            <person name="Felis G.E."/>
            <person name="de Vos W.M."/>
            <person name="Barrangou R."/>
            <person name="Klaenhammer T.R."/>
            <person name="Caufield P.W."/>
            <person name="Cui Y."/>
            <person name="Zhang H."/>
            <person name="O'Toole P.W."/>
        </authorList>
    </citation>
    <scope>NUCLEOTIDE SEQUENCE [LARGE SCALE GENOMIC DNA]</scope>
    <source>
        <strain evidence="4 5">DSM 14340</strain>
    </source>
</reference>
<comment type="caution">
    <text evidence="4">The sequence shown here is derived from an EMBL/GenBank/DDBJ whole genome shotgun (WGS) entry which is preliminary data.</text>
</comment>
<dbReference type="Pfam" id="PF18449">
    <property type="entry name" value="Endotoxin_C2"/>
    <property type="match status" value="1"/>
</dbReference>
<feature type="signal peptide" evidence="2">
    <location>
        <begin position="1"/>
        <end position="17"/>
    </location>
</feature>
<keyword evidence="2" id="KW-0732">Signal</keyword>
<proteinExistence type="predicted"/>
<dbReference type="Proteomes" id="UP000051264">
    <property type="component" value="Unassembled WGS sequence"/>
</dbReference>
<accession>A0A0R1RRP9</accession>
<feature type="domain" description="Pesticidal crystal protein Cry1Aa" evidence="3">
    <location>
        <begin position="173"/>
        <end position="232"/>
    </location>
</feature>
<dbReference type="EMBL" id="AZEX01000043">
    <property type="protein sequence ID" value="KRL59692.1"/>
    <property type="molecule type" value="Genomic_DNA"/>
</dbReference>
<dbReference type="InterPro" id="IPR054544">
    <property type="entry name" value="Pest_crys_Cry1Aa_dom-IV"/>
</dbReference>
<dbReference type="eggNOG" id="ENOG5030SNE">
    <property type="taxonomic scope" value="Bacteria"/>
</dbReference>
<dbReference type="OrthoDB" id="2328088at2"/>
<name>A0A0R1RRP9_9LACO</name>
<evidence type="ECO:0000313" key="4">
    <source>
        <dbReference type="EMBL" id="KRL59692.1"/>
    </source>
</evidence>
<evidence type="ECO:0000256" key="2">
    <source>
        <dbReference type="SAM" id="SignalP"/>
    </source>
</evidence>
<evidence type="ECO:0000256" key="1">
    <source>
        <dbReference type="SAM" id="MobiDB-lite"/>
    </source>
</evidence>